<gene>
    <name evidence="1" type="ORF">ATEIFO6365_0006078400</name>
</gene>
<accession>A0A5M3YYE7</accession>
<protein>
    <submittedName>
        <fullName evidence="1">Uncharacterized protein</fullName>
    </submittedName>
</protein>
<dbReference type="VEuPathDB" id="FungiDB:ATEG_03558"/>
<name>A0A5M3YYE7_ASPTE</name>
<keyword evidence="2" id="KW-1185">Reference proteome</keyword>
<dbReference type="OrthoDB" id="2910287at2759"/>
<dbReference type="EMBL" id="BLJY01000006">
    <property type="protein sequence ID" value="GFF17436.1"/>
    <property type="molecule type" value="Genomic_DNA"/>
</dbReference>
<sequence>MRTGVVFACLLSLVAAAPAENLSERDSGSMIVSVTEANGLQKRVEGGVYICTDINWGGNCGFAKQPWDVCIQLDSPWWHSISSIGPDEYNAIVAYEDYNCGSSSTLTIWNPGYADLRAAGWNDRIGSFKVKQIPGPNCVLHLLIMEHMSGVYKEESDLGSFSKTAS</sequence>
<dbReference type="Gene3D" id="2.60.20.10">
    <property type="entry name" value="Crystallins"/>
    <property type="match status" value="1"/>
</dbReference>
<comment type="caution">
    <text evidence="1">The sequence shown here is derived from an EMBL/GenBank/DDBJ whole genome shotgun (WGS) entry which is preliminary data.</text>
</comment>
<dbReference type="AlphaFoldDB" id="A0A5M3YYE7"/>
<proteinExistence type="predicted"/>
<evidence type="ECO:0000313" key="2">
    <source>
        <dbReference type="Proteomes" id="UP000452235"/>
    </source>
</evidence>
<evidence type="ECO:0000313" key="1">
    <source>
        <dbReference type="EMBL" id="GFF17436.1"/>
    </source>
</evidence>
<dbReference type="Proteomes" id="UP000452235">
    <property type="component" value="Unassembled WGS sequence"/>
</dbReference>
<organism evidence="1 2">
    <name type="scientific">Aspergillus terreus</name>
    <dbReference type="NCBI Taxonomy" id="33178"/>
    <lineage>
        <taxon>Eukaryota</taxon>
        <taxon>Fungi</taxon>
        <taxon>Dikarya</taxon>
        <taxon>Ascomycota</taxon>
        <taxon>Pezizomycotina</taxon>
        <taxon>Eurotiomycetes</taxon>
        <taxon>Eurotiomycetidae</taxon>
        <taxon>Eurotiales</taxon>
        <taxon>Aspergillaceae</taxon>
        <taxon>Aspergillus</taxon>
        <taxon>Aspergillus subgen. Circumdati</taxon>
    </lineage>
</organism>
<reference evidence="1 2" key="1">
    <citation type="submission" date="2020-01" db="EMBL/GenBank/DDBJ databases">
        <title>Aspergillus terreus IFO 6365 whole genome shotgun sequence.</title>
        <authorList>
            <person name="Kanamasa S."/>
            <person name="Takahashi H."/>
        </authorList>
    </citation>
    <scope>NUCLEOTIDE SEQUENCE [LARGE SCALE GENOMIC DNA]</scope>
    <source>
        <strain evidence="1 2">IFO 6365</strain>
    </source>
</reference>